<evidence type="ECO:0008006" key="3">
    <source>
        <dbReference type="Google" id="ProtNLM"/>
    </source>
</evidence>
<evidence type="ECO:0000313" key="2">
    <source>
        <dbReference type="Proteomes" id="UP000316083"/>
    </source>
</evidence>
<proteinExistence type="predicted"/>
<dbReference type="Proteomes" id="UP000316083">
    <property type="component" value="Unassembled WGS sequence"/>
</dbReference>
<protein>
    <recommendedName>
        <fullName evidence="3">DUF3102 domain-containing protein</fullName>
    </recommendedName>
</protein>
<sequence>MAKREGKVVGKDVEVVRKPRLRKPKEPPPSLAMSAYLTTVMAEAAPPVEPPPQDPLALSGDVFPPLPEGRVPQTAEEFLTRIAELWEDAQQRFLRIGELLSLAESRLGEEDRAALAEGLNRRFGKSARSQLMSAYRAIRDEVVPLEMAATGYGTVYMLARLSDDERRQAAERGLLRPDVRQSEIRAFWKSVRAPLSSAATRRADLEARRAKLLLEISKIDDELARLID</sequence>
<comment type="caution">
    <text evidence="1">The sequence shown here is derived from an EMBL/GenBank/DDBJ whole genome shotgun (WGS) entry which is preliminary data.</text>
</comment>
<reference evidence="1 2" key="1">
    <citation type="submission" date="2019-06" db="EMBL/GenBank/DDBJ databases">
        <title>Genomic Encyclopedia of Type Strains, Phase IV (KMG-V): Genome sequencing to study the core and pangenomes of soil and plant-associated prokaryotes.</title>
        <authorList>
            <person name="Whitman W."/>
        </authorList>
    </citation>
    <scope>NUCLEOTIDE SEQUENCE [LARGE SCALE GENOMIC DNA]</scope>
    <source>
        <strain evidence="1 2">BR 11796</strain>
    </source>
</reference>
<dbReference type="RefSeq" id="WP_145675603.1">
    <property type="nucleotide sequence ID" value="NZ_VITF01000004.1"/>
</dbReference>
<dbReference type="AlphaFoldDB" id="A0A560BCB8"/>
<accession>A0A560BCB8</accession>
<name>A0A560BCB8_AZOBR</name>
<evidence type="ECO:0000313" key="1">
    <source>
        <dbReference type="EMBL" id="TWA70223.1"/>
    </source>
</evidence>
<gene>
    <name evidence="1" type="ORF">FBZ82_104383</name>
</gene>
<organism evidence="1 2">
    <name type="scientific">Azospirillum brasilense</name>
    <dbReference type="NCBI Taxonomy" id="192"/>
    <lineage>
        <taxon>Bacteria</taxon>
        <taxon>Pseudomonadati</taxon>
        <taxon>Pseudomonadota</taxon>
        <taxon>Alphaproteobacteria</taxon>
        <taxon>Rhodospirillales</taxon>
        <taxon>Azospirillaceae</taxon>
        <taxon>Azospirillum</taxon>
    </lineage>
</organism>
<dbReference type="EMBL" id="VITF01000004">
    <property type="protein sequence ID" value="TWA70223.1"/>
    <property type="molecule type" value="Genomic_DNA"/>
</dbReference>